<sequence length="470" mass="51458">MVVEISLPPSCATQFASDPATRCFLRRLEGKITGSSSSSSSLSSSSAAATGLDDLMGDGKVVRNLETARFAYEAFVFGIKFGGKGEEVALLGEGDWEAEKGQEGAVGEEEEEKEEKEEEKEKGEDGEVSGEDWPAKRQWVKKTKKEKRGGKKKKSKKGKNSKGKRWVGDRADDDEEDDGEEMQWALQQSLEQVAGEEEKELKQAIRESLGHDAEESPESARIGDRDRRYHRGASEIWKETKFGGDEYDMGLSEDMDEFSLDDFEDDEALSEDMREDDSQDGESHEGDRTITKETASEPKEHDTAALSEDTTATDPDDDDDEGYWHGHYEATEESRAKARELRARRKGKKNSQPRLPLTEPLSITAPTDIDVWQVTGTTSIISSTTFPEGARFGQPVAATRAGPFVDVVEDGPGERMGPHAVETGWGEEAVSMLERTTPEFIAETAGTASDGVASGNSDSPGVVLESGFDV</sequence>
<dbReference type="EMBL" id="QWIO01000484">
    <property type="protein sequence ID" value="RMY95801.1"/>
    <property type="molecule type" value="Genomic_DNA"/>
</dbReference>
<dbReference type="AlphaFoldDB" id="A0A3M7G576"/>
<reference evidence="2 3" key="1">
    <citation type="journal article" date="2018" name="BMC Genomics">
        <title>Genomic evidence for intraspecific hybridization in a clonal and extremely halotolerant yeast.</title>
        <authorList>
            <person name="Gostincar C."/>
            <person name="Stajich J.E."/>
            <person name="Zupancic J."/>
            <person name="Zalar P."/>
            <person name="Gunde-Cimerman N."/>
        </authorList>
    </citation>
    <scope>NUCLEOTIDE SEQUENCE [LARGE SCALE GENOMIC DNA]</scope>
    <source>
        <strain evidence="2 3">EXF-10513</strain>
    </source>
</reference>
<feature type="compositionally biased region" description="Basic residues" evidence="1">
    <location>
        <begin position="342"/>
        <end position="351"/>
    </location>
</feature>
<dbReference type="VEuPathDB" id="FungiDB:BTJ68_03012"/>
<protein>
    <submittedName>
        <fullName evidence="2">Uncharacterized protein</fullName>
    </submittedName>
</protein>
<evidence type="ECO:0000256" key="1">
    <source>
        <dbReference type="SAM" id="MobiDB-lite"/>
    </source>
</evidence>
<feature type="region of interest" description="Disordered" evidence="1">
    <location>
        <begin position="94"/>
        <end position="361"/>
    </location>
</feature>
<feature type="compositionally biased region" description="Acidic residues" evidence="1">
    <location>
        <begin position="245"/>
        <end position="280"/>
    </location>
</feature>
<organism evidence="2 3">
    <name type="scientific">Hortaea werneckii</name>
    <name type="common">Black yeast</name>
    <name type="synonym">Cladosporium werneckii</name>
    <dbReference type="NCBI Taxonomy" id="91943"/>
    <lineage>
        <taxon>Eukaryota</taxon>
        <taxon>Fungi</taxon>
        <taxon>Dikarya</taxon>
        <taxon>Ascomycota</taxon>
        <taxon>Pezizomycotina</taxon>
        <taxon>Dothideomycetes</taxon>
        <taxon>Dothideomycetidae</taxon>
        <taxon>Mycosphaerellales</taxon>
        <taxon>Teratosphaeriaceae</taxon>
        <taxon>Hortaea</taxon>
    </lineage>
</organism>
<feature type="compositionally biased region" description="Basic residues" evidence="1">
    <location>
        <begin position="138"/>
        <end position="165"/>
    </location>
</feature>
<evidence type="ECO:0000313" key="2">
    <source>
        <dbReference type="EMBL" id="RMY95801.1"/>
    </source>
</evidence>
<feature type="compositionally biased region" description="Basic and acidic residues" evidence="1">
    <location>
        <begin position="221"/>
        <end position="244"/>
    </location>
</feature>
<comment type="caution">
    <text evidence="2">The sequence shown here is derived from an EMBL/GenBank/DDBJ whole genome shotgun (WGS) entry which is preliminary data.</text>
</comment>
<dbReference type="Proteomes" id="UP000269539">
    <property type="component" value="Unassembled WGS sequence"/>
</dbReference>
<gene>
    <name evidence="2" type="ORF">D0864_05271</name>
</gene>
<feature type="compositionally biased region" description="Basic and acidic residues" evidence="1">
    <location>
        <begin position="322"/>
        <end position="341"/>
    </location>
</feature>
<feature type="compositionally biased region" description="Basic and acidic residues" evidence="1">
    <location>
        <begin position="199"/>
        <end position="214"/>
    </location>
</feature>
<name>A0A3M7G576_HORWE</name>
<proteinExistence type="predicted"/>
<feature type="compositionally biased region" description="Acidic residues" evidence="1">
    <location>
        <begin position="171"/>
        <end position="181"/>
    </location>
</feature>
<accession>A0A3M7G576</accession>
<feature type="region of interest" description="Disordered" evidence="1">
    <location>
        <begin position="445"/>
        <end position="470"/>
    </location>
</feature>
<evidence type="ECO:0000313" key="3">
    <source>
        <dbReference type="Proteomes" id="UP000269539"/>
    </source>
</evidence>
<feature type="compositionally biased region" description="Acidic residues" evidence="1">
    <location>
        <begin position="106"/>
        <end position="118"/>
    </location>
</feature>
<feature type="compositionally biased region" description="Basic and acidic residues" evidence="1">
    <location>
        <begin position="281"/>
        <end position="303"/>
    </location>
</feature>